<dbReference type="UniPathway" id="UPA00193"/>
<evidence type="ECO:0000313" key="9">
    <source>
        <dbReference type="EMBL" id="PIZ42229.1"/>
    </source>
</evidence>
<comment type="similarity">
    <text evidence="3 8">Belongs to the methylenetetrahydrofolate reductase family.</text>
</comment>
<evidence type="ECO:0000256" key="4">
    <source>
        <dbReference type="ARBA" id="ARBA00022630"/>
    </source>
</evidence>
<evidence type="ECO:0000313" key="10">
    <source>
        <dbReference type="Proteomes" id="UP000230956"/>
    </source>
</evidence>
<comment type="catalytic activity">
    <reaction evidence="7">
        <text>(6S)-5-methyl-5,6,7,8-tetrahydrofolate + NAD(+) = (6R)-5,10-methylene-5,6,7,8-tetrahydrofolate + NADH + H(+)</text>
        <dbReference type="Rhea" id="RHEA:19821"/>
        <dbReference type="ChEBI" id="CHEBI:15378"/>
        <dbReference type="ChEBI" id="CHEBI:15636"/>
        <dbReference type="ChEBI" id="CHEBI:18608"/>
        <dbReference type="ChEBI" id="CHEBI:57540"/>
        <dbReference type="ChEBI" id="CHEBI:57945"/>
        <dbReference type="EC" id="1.5.1.54"/>
    </reaction>
    <physiologicalReaction direction="right-to-left" evidence="7">
        <dbReference type="Rhea" id="RHEA:19823"/>
    </physiologicalReaction>
</comment>
<dbReference type="CDD" id="cd00537">
    <property type="entry name" value="MTHFR"/>
    <property type="match status" value="1"/>
</dbReference>
<evidence type="ECO:0000256" key="3">
    <source>
        <dbReference type="ARBA" id="ARBA00006743"/>
    </source>
</evidence>
<proteinExistence type="inferred from homology"/>
<dbReference type="SUPFAM" id="SSF51730">
    <property type="entry name" value="FAD-linked oxidoreductase"/>
    <property type="match status" value="1"/>
</dbReference>
<comment type="pathway">
    <text evidence="2 8">One-carbon metabolism; tetrahydrofolate interconversion.</text>
</comment>
<evidence type="ECO:0000256" key="6">
    <source>
        <dbReference type="ARBA" id="ARBA00023002"/>
    </source>
</evidence>
<dbReference type="Pfam" id="PF02219">
    <property type="entry name" value="MTHFR"/>
    <property type="match status" value="1"/>
</dbReference>
<gene>
    <name evidence="9" type="ORF">COY37_00825</name>
</gene>
<evidence type="ECO:0000256" key="8">
    <source>
        <dbReference type="RuleBase" id="RU003862"/>
    </source>
</evidence>
<evidence type="ECO:0000256" key="7">
    <source>
        <dbReference type="ARBA" id="ARBA00048628"/>
    </source>
</evidence>
<dbReference type="GO" id="GO:0005829">
    <property type="term" value="C:cytosol"/>
    <property type="evidence" value="ECO:0007669"/>
    <property type="project" value="TreeGrafter"/>
</dbReference>
<keyword evidence="4 8" id="KW-0285">Flavoprotein</keyword>
<dbReference type="EMBL" id="PFNG01000023">
    <property type="protein sequence ID" value="PIZ42229.1"/>
    <property type="molecule type" value="Genomic_DNA"/>
</dbReference>
<dbReference type="RefSeq" id="WP_286678062.1">
    <property type="nucleotide sequence ID" value="NZ_MNXI01000056.1"/>
</dbReference>
<name>A0A2M7TB04_9ACTN</name>
<comment type="caution">
    <text evidence="9">The sequence shown here is derived from an EMBL/GenBank/DDBJ whole genome shotgun (WGS) entry which is preliminary data.</text>
</comment>
<dbReference type="Proteomes" id="UP000230956">
    <property type="component" value="Unassembled WGS sequence"/>
</dbReference>
<reference evidence="10" key="1">
    <citation type="submission" date="2017-09" db="EMBL/GenBank/DDBJ databases">
        <title>Depth-based differentiation of microbial function through sediment-hosted aquifers and enrichment of novel symbionts in the deep terrestrial subsurface.</title>
        <authorList>
            <person name="Probst A.J."/>
            <person name="Ladd B."/>
            <person name="Jarett J.K."/>
            <person name="Geller-Mcgrath D.E."/>
            <person name="Sieber C.M.K."/>
            <person name="Emerson J.B."/>
            <person name="Anantharaman K."/>
            <person name="Thomas B.C."/>
            <person name="Malmstrom R."/>
            <person name="Stieglmeier M."/>
            <person name="Klingl A."/>
            <person name="Woyke T."/>
            <person name="Ryan C.M."/>
            <person name="Banfield J.F."/>
        </authorList>
    </citation>
    <scope>NUCLEOTIDE SEQUENCE [LARGE SCALE GENOMIC DNA]</scope>
</reference>
<evidence type="ECO:0000256" key="5">
    <source>
        <dbReference type="ARBA" id="ARBA00022827"/>
    </source>
</evidence>
<dbReference type="InterPro" id="IPR029041">
    <property type="entry name" value="FAD-linked_oxidoreductase-like"/>
</dbReference>
<dbReference type="GO" id="GO:0106312">
    <property type="term" value="F:methylenetetrahydrofolate reductase (NADH) activity"/>
    <property type="evidence" value="ECO:0007669"/>
    <property type="project" value="UniProtKB-EC"/>
</dbReference>
<organism evidence="9 10">
    <name type="scientific">Candidatus Aquicultor secundus</name>
    <dbReference type="NCBI Taxonomy" id="1973895"/>
    <lineage>
        <taxon>Bacteria</taxon>
        <taxon>Bacillati</taxon>
        <taxon>Actinomycetota</taxon>
        <taxon>Candidatus Aquicultoria</taxon>
        <taxon>Candidatus Aquicultorales</taxon>
        <taxon>Candidatus Aquicultoraceae</taxon>
        <taxon>Candidatus Aquicultor</taxon>
    </lineage>
</organism>
<evidence type="ECO:0000256" key="2">
    <source>
        <dbReference type="ARBA" id="ARBA00004777"/>
    </source>
</evidence>
<dbReference type="PANTHER" id="PTHR45754:SF3">
    <property type="entry name" value="METHYLENETETRAHYDROFOLATE REDUCTASE (NADPH)"/>
    <property type="match status" value="1"/>
</dbReference>
<keyword evidence="5 8" id="KW-0274">FAD</keyword>
<dbReference type="Gene3D" id="3.20.20.220">
    <property type="match status" value="1"/>
</dbReference>
<keyword evidence="6 8" id="KW-0560">Oxidoreductase</keyword>
<sequence>MGFKEEIQSGTFVVTAEVGPPKGTDLSEMKHHIEGLKDKVTALNVTDNQSAVMRVCTLAIAQVMMDMGLEPIYQMTCRDRNRLGLQSDLLGASVLGIKNVLSLTGDHPVLGDHKDAKPVFDIESVGLLEVISGLNEGHDMAGLELQGKTDFFAGAIVTPEANPLEPQLAKFEKKVKAGAKFFQTQAVYDMPKFMKFMDYAKQFDVPIMAGILLLKSAGMAKYLNKFVAGVSVPQELIDELAPYKGEDALKKGIEIAGRQIAELKSICAGVHVMAIGAEDKVPDILAAAGL</sequence>
<dbReference type="AlphaFoldDB" id="A0A2M7TB04"/>
<dbReference type="GO" id="GO:0035999">
    <property type="term" value="P:tetrahydrofolate interconversion"/>
    <property type="evidence" value="ECO:0007669"/>
    <property type="project" value="UniProtKB-UniPathway"/>
</dbReference>
<dbReference type="PANTHER" id="PTHR45754">
    <property type="entry name" value="METHYLENETETRAHYDROFOLATE REDUCTASE"/>
    <property type="match status" value="1"/>
</dbReference>
<dbReference type="InterPro" id="IPR003171">
    <property type="entry name" value="Mehydrof_redctse-like"/>
</dbReference>
<comment type="cofactor">
    <cofactor evidence="1 8">
        <name>FAD</name>
        <dbReference type="ChEBI" id="CHEBI:57692"/>
    </cofactor>
</comment>
<protein>
    <recommendedName>
        <fullName evidence="8">Methylenetetrahydrofolate reductase</fullName>
    </recommendedName>
</protein>
<evidence type="ECO:0000256" key="1">
    <source>
        <dbReference type="ARBA" id="ARBA00001974"/>
    </source>
</evidence>
<dbReference type="GO" id="GO:0071949">
    <property type="term" value="F:FAD binding"/>
    <property type="evidence" value="ECO:0007669"/>
    <property type="project" value="TreeGrafter"/>
</dbReference>
<accession>A0A2M7TB04</accession>
<dbReference type="GO" id="GO:0009086">
    <property type="term" value="P:methionine biosynthetic process"/>
    <property type="evidence" value="ECO:0007669"/>
    <property type="project" value="TreeGrafter"/>
</dbReference>